<protein>
    <submittedName>
        <fullName evidence="12">Zinc protease</fullName>
        <ecNumber evidence="12">3.4.24.-</ecNumber>
    </submittedName>
</protein>
<dbReference type="PANTHER" id="PTHR43690">
    <property type="entry name" value="NARDILYSIN"/>
    <property type="match status" value="1"/>
</dbReference>
<dbReference type="AlphaFoldDB" id="A0A7W5H1J6"/>
<keyword evidence="9" id="KW-0732">Signal</keyword>
<feature type="domain" description="Peptidase M16 C-terminal" evidence="11">
    <location>
        <begin position="208"/>
        <end position="389"/>
    </location>
</feature>
<dbReference type="Pfam" id="PF00675">
    <property type="entry name" value="Peptidase_M16"/>
    <property type="match status" value="1"/>
</dbReference>
<dbReference type="InterPro" id="IPR011249">
    <property type="entry name" value="Metalloenz_LuxS/M16"/>
</dbReference>
<keyword evidence="4" id="KW-0479">Metal-binding</keyword>
<feature type="signal peptide" evidence="9">
    <location>
        <begin position="1"/>
        <end position="21"/>
    </location>
</feature>
<dbReference type="GO" id="GO:0046872">
    <property type="term" value="F:metal ion binding"/>
    <property type="evidence" value="ECO:0007669"/>
    <property type="project" value="UniProtKB-KW"/>
</dbReference>
<evidence type="ECO:0000313" key="13">
    <source>
        <dbReference type="Proteomes" id="UP000544222"/>
    </source>
</evidence>
<gene>
    <name evidence="12" type="ORF">FHX64_000933</name>
</gene>
<feature type="domain" description="Peptidase M16 C-terminal" evidence="11">
    <location>
        <begin position="687"/>
        <end position="867"/>
    </location>
</feature>
<dbReference type="Pfam" id="PF05193">
    <property type="entry name" value="Peptidase_M16_C"/>
    <property type="match status" value="2"/>
</dbReference>
<accession>A0A7W5H1J6</accession>
<evidence type="ECO:0000256" key="6">
    <source>
        <dbReference type="ARBA" id="ARBA00022833"/>
    </source>
</evidence>
<dbReference type="InterPro" id="IPR050626">
    <property type="entry name" value="Peptidase_M16"/>
</dbReference>
<keyword evidence="7" id="KW-0482">Metalloprotease</keyword>
<evidence type="ECO:0000256" key="3">
    <source>
        <dbReference type="ARBA" id="ARBA00022670"/>
    </source>
</evidence>
<evidence type="ECO:0000256" key="8">
    <source>
        <dbReference type="RuleBase" id="RU004447"/>
    </source>
</evidence>
<evidence type="ECO:0000259" key="10">
    <source>
        <dbReference type="Pfam" id="PF00675"/>
    </source>
</evidence>
<dbReference type="Gene3D" id="3.30.830.10">
    <property type="entry name" value="Metalloenzyme, LuxS/M16 peptidase-like"/>
    <property type="match status" value="4"/>
</dbReference>
<dbReference type="InterPro" id="IPR007863">
    <property type="entry name" value="Peptidase_M16_C"/>
</dbReference>
<comment type="caution">
    <text evidence="12">The sequence shown here is derived from an EMBL/GenBank/DDBJ whole genome shotgun (WGS) entry which is preliminary data.</text>
</comment>
<dbReference type="InterPro" id="IPR001431">
    <property type="entry name" value="Pept_M16_Zn_BS"/>
</dbReference>
<dbReference type="InterPro" id="IPR011765">
    <property type="entry name" value="Pept_M16_N"/>
</dbReference>
<dbReference type="PANTHER" id="PTHR43690:SF17">
    <property type="entry name" value="PROTEIN YHJJ"/>
    <property type="match status" value="1"/>
</dbReference>
<feature type="domain" description="Peptidase M16 N-terminal" evidence="10">
    <location>
        <begin position="49"/>
        <end position="189"/>
    </location>
</feature>
<evidence type="ECO:0000256" key="7">
    <source>
        <dbReference type="ARBA" id="ARBA00023049"/>
    </source>
</evidence>
<keyword evidence="6" id="KW-0862">Zinc</keyword>
<evidence type="ECO:0000256" key="4">
    <source>
        <dbReference type="ARBA" id="ARBA00022723"/>
    </source>
</evidence>
<dbReference type="PROSITE" id="PS00143">
    <property type="entry name" value="INSULINASE"/>
    <property type="match status" value="1"/>
</dbReference>
<reference evidence="12 13" key="1">
    <citation type="submission" date="2020-08" db="EMBL/GenBank/DDBJ databases">
        <title>Genomic Encyclopedia of Type Strains, Phase IV (KMG-IV): sequencing the most valuable type-strain genomes for metagenomic binning, comparative biology and taxonomic classification.</title>
        <authorList>
            <person name="Goeker M."/>
        </authorList>
    </citation>
    <scope>NUCLEOTIDE SEQUENCE [LARGE SCALE GENOMIC DNA]</scope>
    <source>
        <strain evidence="12 13">DSM 27471</strain>
    </source>
</reference>
<dbReference type="RefSeq" id="WP_183412615.1">
    <property type="nucleotide sequence ID" value="NZ_JACHYB010000001.1"/>
</dbReference>
<organism evidence="12 13">
    <name type="scientific">Microbacter margulisiae</name>
    <dbReference type="NCBI Taxonomy" id="1350067"/>
    <lineage>
        <taxon>Bacteria</taxon>
        <taxon>Pseudomonadati</taxon>
        <taxon>Bacteroidota</taxon>
        <taxon>Bacteroidia</taxon>
        <taxon>Bacteroidales</taxon>
        <taxon>Porphyromonadaceae</taxon>
        <taxon>Microbacter</taxon>
    </lineage>
</organism>
<proteinExistence type="inferred from homology"/>
<feature type="chain" id="PRO_5031405476" evidence="9">
    <location>
        <begin position="22"/>
        <end position="932"/>
    </location>
</feature>
<comment type="cofactor">
    <cofactor evidence="1">
        <name>Zn(2+)</name>
        <dbReference type="ChEBI" id="CHEBI:29105"/>
    </cofactor>
</comment>
<keyword evidence="13" id="KW-1185">Reference proteome</keyword>
<evidence type="ECO:0000256" key="2">
    <source>
        <dbReference type="ARBA" id="ARBA00007261"/>
    </source>
</evidence>
<dbReference type="SUPFAM" id="SSF63411">
    <property type="entry name" value="LuxS/MPP-like metallohydrolase"/>
    <property type="match status" value="4"/>
</dbReference>
<dbReference type="GO" id="GO:0004222">
    <property type="term" value="F:metalloendopeptidase activity"/>
    <property type="evidence" value="ECO:0007669"/>
    <property type="project" value="InterPro"/>
</dbReference>
<name>A0A7W5H1J6_9PORP</name>
<sequence>MNKFIYTLSVMLAFSVSIGIAQQLSLVPTDPQVRIGKLDNGLTYYIRHNNLPKNRADFYIVQKVGAILENDNQNGLAHFLEHMSFDGTENFPGKGIINFFEQHGVRFGENVNAYTSLDETVYNLTNVPTLHQGTIDSSLLVLHDWSHFVLLKGNAIDNERRVIMEEWRTRASASRRMWKEINSIIYAGSQYAKRDVIGDTAVILHCPYQALRDYYKKWYRPDLQGIIVVGDIDVDKTEAEIKQLFGSIPNPANQAKRIVYAIPDNEKPIVAIVTDPEATSSAIIIRYKHDPMPDSLKKTILGYVAQVRNSLISIMINNRFQDLAQQPNAPFTFALNEYGDITKSKDAFMFYMIPREGQYKEAFRVLMNEIEKIKRYGFTASEYERAKAEMLTQLQNQYNNRDKQETQTYVNEYIANFLNFDPIPGIAWEYKMTQALLPKLPLEILSQQAEKYITNSNILVSIQAPENEKSKLPTTGQVLDMMNAVKTAKLEPYKDSTIHKPLLSTIPKPGSIVKTIENKEMGTTEWILSNGIKVMLKPTNFKTDEIRLGAVAYGGLSLVPTDQLPSASVTCDVINSTGLGDFSPIDLNKLLAGKIANVSPAMNDYEESFSGYSSVKDFSTMMQMLYLYFVAPRKDFNAYKVFMNNMRTNLANAANNPNQAFNDSVVTMLYNHSPRKFVFHLSTLDKISLEQIMNIYRERFANPANFTFFLVGNINPDTIKTTVLTYLGGLTTSKKTETWKDQNIRFPNGKIESVFKREMETPKTSNFIFYHDKAKYTLPDILAAKILGNILTIRYTQSIREKNGGAYSVGVLGTVSRLPFPQTLLYMQFDTDPKLDAKMLGIIHQELQKIADNGPAAEDLTKVKDNLLKKHAEELEDNNWWISTLNSYYIPHINYVNNYNTIVDNITGKTIQDLAKQLITKMNRLEVVMQPK</sequence>
<evidence type="ECO:0000256" key="9">
    <source>
        <dbReference type="SAM" id="SignalP"/>
    </source>
</evidence>
<evidence type="ECO:0000256" key="1">
    <source>
        <dbReference type="ARBA" id="ARBA00001947"/>
    </source>
</evidence>
<evidence type="ECO:0000256" key="5">
    <source>
        <dbReference type="ARBA" id="ARBA00022801"/>
    </source>
</evidence>
<keyword evidence="3 12" id="KW-0645">Protease</keyword>
<dbReference type="Proteomes" id="UP000544222">
    <property type="component" value="Unassembled WGS sequence"/>
</dbReference>
<dbReference type="EC" id="3.4.24.-" evidence="12"/>
<dbReference type="GO" id="GO:0006508">
    <property type="term" value="P:proteolysis"/>
    <property type="evidence" value="ECO:0007669"/>
    <property type="project" value="UniProtKB-KW"/>
</dbReference>
<dbReference type="EMBL" id="JACHYB010000001">
    <property type="protein sequence ID" value="MBB3186770.1"/>
    <property type="molecule type" value="Genomic_DNA"/>
</dbReference>
<keyword evidence="5 12" id="KW-0378">Hydrolase</keyword>
<evidence type="ECO:0000313" key="12">
    <source>
        <dbReference type="EMBL" id="MBB3186770.1"/>
    </source>
</evidence>
<comment type="similarity">
    <text evidence="2 8">Belongs to the peptidase M16 family.</text>
</comment>
<evidence type="ECO:0000259" key="11">
    <source>
        <dbReference type="Pfam" id="PF05193"/>
    </source>
</evidence>